<comment type="pathway">
    <text evidence="2">Porphyrin-containing compound metabolism; protoporphyrin-IX biosynthesis; coproporphyrinogen-III from 5-aminolevulinate: step 1/4.</text>
</comment>
<dbReference type="Pfam" id="PF00490">
    <property type="entry name" value="ALAD"/>
    <property type="match status" value="1"/>
</dbReference>
<dbReference type="RefSeq" id="WP_125135650.1">
    <property type="nucleotide sequence ID" value="NZ_LR130778.1"/>
</dbReference>
<dbReference type="EC" id="4.2.1.24" evidence="5 16"/>
<feature type="binding site" evidence="13">
    <location>
        <position position="272"/>
    </location>
    <ligand>
        <name>5-aminolevulinate</name>
        <dbReference type="ChEBI" id="CHEBI:356416"/>
        <label>2</label>
    </ligand>
</feature>
<protein>
    <recommendedName>
        <fullName evidence="6 16">Delta-aminolevulinic acid dehydratase</fullName>
        <ecNumber evidence="5 16">4.2.1.24</ecNumber>
    </recommendedName>
</protein>
<dbReference type="Proteomes" id="UP000279029">
    <property type="component" value="Chromosome"/>
</dbReference>
<evidence type="ECO:0000256" key="11">
    <source>
        <dbReference type="ARBA" id="ARBA00047651"/>
    </source>
</evidence>
<dbReference type="AlphaFoldDB" id="A0A3P7NXR7"/>
<dbReference type="EMBL" id="LR130778">
    <property type="protein sequence ID" value="VDN46080.1"/>
    <property type="molecule type" value="Genomic_DNA"/>
</dbReference>
<comment type="catalytic activity">
    <reaction evidence="11 16">
        <text>2 5-aminolevulinate = porphobilinogen + 2 H2O + H(+)</text>
        <dbReference type="Rhea" id="RHEA:24064"/>
        <dbReference type="ChEBI" id="CHEBI:15377"/>
        <dbReference type="ChEBI" id="CHEBI:15378"/>
        <dbReference type="ChEBI" id="CHEBI:58126"/>
        <dbReference type="ChEBI" id="CHEBI:356416"/>
        <dbReference type="EC" id="4.2.1.24"/>
    </reaction>
</comment>
<dbReference type="PANTHER" id="PTHR11458">
    <property type="entry name" value="DELTA-AMINOLEVULINIC ACID DEHYDRATASE"/>
    <property type="match status" value="1"/>
</dbReference>
<dbReference type="NCBIfam" id="NF006762">
    <property type="entry name" value="PRK09283.1"/>
    <property type="match status" value="1"/>
</dbReference>
<proteinExistence type="inferred from homology"/>
<evidence type="ECO:0000256" key="14">
    <source>
        <dbReference type="PIRSR" id="PIRSR001415-3"/>
    </source>
</evidence>
<dbReference type="PRINTS" id="PR00144">
    <property type="entry name" value="DALDHYDRTASE"/>
</dbReference>
<dbReference type="PANTHER" id="PTHR11458:SF0">
    <property type="entry name" value="DELTA-AMINOLEVULINIC ACID DEHYDRATASE"/>
    <property type="match status" value="1"/>
</dbReference>
<dbReference type="InterPro" id="IPR013785">
    <property type="entry name" value="Aldolase_TIM"/>
</dbReference>
<dbReference type="GO" id="GO:0005829">
    <property type="term" value="C:cytosol"/>
    <property type="evidence" value="ECO:0007669"/>
    <property type="project" value="TreeGrafter"/>
</dbReference>
<feature type="active site" description="Schiff-base intermediate with substrate" evidence="12">
    <location>
        <position position="193"/>
    </location>
</feature>
<evidence type="ECO:0000256" key="12">
    <source>
        <dbReference type="PIRSR" id="PIRSR001415-1"/>
    </source>
</evidence>
<dbReference type="KEGG" id="cbar:PATL70BA_0236"/>
<dbReference type="InterPro" id="IPR030656">
    <property type="entry name" value="ALAD_AS"/>
</dbReference>
<evidence type="ECO:0000313" key="19">
    <source>
        <dbReference type="Proteomes" id="UP000279029"/>
    </source>
</evidence>
<name>A0A3P7NXR7_9FIRM</name>
<evidence type="ECO:0000256" key="7">
    <source>
        <dbReference type="ARBA" id="ARBA00023133"/>
    </source>
</evidence>
<reference evidence="18 19" key="1">
    <citation type="submission" date="2018-09" db="EMBL/GenBank/DDBJ databases">
        <authorList>
            <person name="Postec A."/>
        </authorList>
    </citation>
    <scope>NUCLEOTIDE SEQUENCE [LARGE SCALE GENOMIC DNA]</scope>
    <source>
        <strain evidence="18">70B-A</strain>
    </source>
</reference>
<dbReference type="GO" id="GO:0006782">
    <property type="term" value="P:protoporphyrinogen IX biosynthetic process"/>
    <property type="evidence" value="ECO:0007669"/>
    <property type="project" value="UniProtKB-UniPathway"/>
</dbReference>
<keyword evidence="19" id="KW-1185">Reference proteome</keyword>
<dbReference type="UniPathway" id="UPA00251">
    <property type="reaction ID" value="UER00318"/>
</dbReference>
<evidence type="ECO:0000256" key="6">
    <source>
        <dbReference type="ARBA" id="ARBA00020771"/>
    </source>
</evidence>
<evidence type="ECO:0000256" key="3">
    <source>
        <dbReference type="ARBA" id="ARBA00008055"/>
    </source>
</evidence>
<feature type="binding site" evidence="13">
    <location>
        <position position="215"/>
    </location>
    <ligand>
        <name>5-aminolevulinate</name>
        <dbReference type="ChEBI" id="CHEBI:356416"/>
        <label>1</label>
    </ligand>
</feature>
<evidence type="ECO:0000256" key="16">
    <source>
        <dbReference type="RuleBase" id="RU000515"/>
    </source>
</evidence>
<feature type="binding site" evidence="14">
    <location>
        <position position="127"/>
    </location>
    <ligand>
        <name>Zn(2+)</name>
        <dbReference type="ChEBI" id="CHEBI:29105"/>
        <note>catalytic</note>
    </ligand>
</feature>
<dbReference type="SMART" id="SM01004">
    <property type="entry name" value="ALAD"/>
    <property type="match status" value="1"/>
</dbReference>
<feature type="binding site" evidence="13">
    <location>
        <position position="203"/>
    </location>
    <ligand>
        <name>5-aminolevulinate</name>
        <dbReference type="ChEBI" id="CHEBI:356416"/>
        <label>1</label>
    </ligand>
</feature>
<evidence type="ECO:0000256" key="9">
    <source>
        <dbReference type="ARBA" id="ARBA00023244"/>
    </source>
</evidence>
<keyword evidence="9 16" id="KW-0627">Porphyrin biosynthesis</keyword>
<feature type="binding site" evidence="14">
    <location>
        <position position="117"/>
    </location>
    <ligand>
        <name>Zn(2+)</name>
        <dbReference type="ChEBI" id="CHEBI:29105"/>
        <note>catalytic</note>
    </ligand>
</feature>
<dbReference type="OrthoDB" id="9805001at2"/>
<feature type="binding site" evidence="14">
    <location>
        <position position="119"/>
    </location>
    <ligand>
        <name>Zn(2+)</name>
        <dbReference type="ChEBI" id="CHEBI:29105"/>
        <note>catalytic</note>
    </ligand>
</feature>
<dbReference type="SUPFAM" id="SSF51569">
    <property type="entry name" value="Aldolase"/>
    <property type="match status" value="1"/>
</dbReference>
<dbReference type="PIRSF" id="PIRSF001415">
    <property type="entry name" value="Porphbilin_synth"/>
    <property type="match status" value="1"/>
</dbReference>
<dbReference type="Gene3D" id="3.20.20.70">
    <property type="entry name" value="Aldolase class I"/>
    <property type="match status" value="1"/>
</dbReference>
<evidence type="ECO:0000256" key="4">
    <source>
        <dbReference type="ARBA" id="ARBA00011823"/>
    </source>
</evidence>
<dbReference type="FunFam" id="3.20.20.70:FF:000019">
    <property type="entry name" value="Delta-aminolevulinic acid dehydratase"/>
    <property type="match status" value="1"/>
</dbReference>
<feature type="binding site" evidence="13">
    <location>
        <position position="310"/>
    </location>
    <ligand>
        <name>5-aminolevulinate</name>
        <dbReference type="ChEBI" id="CHEBI:356416"/>
        <label>2</label>
    </ligand>
</feature>
<dbReference type="PROSITE" id="PS00169">
    <property type="entry name" value="D_ALA_DEHYDRATASE"/>
    <property type="match status" value="1"/>
</dbReference>
<dbReference type="CDD" id="cd00384">
    <property type="entry name" value="ALAD_PBGS"/>
    <property type="match status" value="1"/>
</dbReference>
<gene>
    <name evidence="18" type="primary">hemB</name>
    <name evidence="18" type="ORF">PATL70BA_0236</name>
</gene>
<feature type="active site" description="Schiff-base intermediate with substrate" evidence="12">
    <location>
        <position position="246"/>
    </location>
</feature>
<comment type="similarity">
    <text evidence="3 17">Belongs to the ALAD family.</text>
</comment>
<keyword evidence="7" id="KW-0350">Heme biosynthesis</keyword>
<keyword evidence="14" id="KW-0862">Zinc</keyword>
<evidence type="ECO:0000256" key="10">
    <source>
        <dbReference type="ARBA" id="ARBA00025628"/>
    </source>
</evidence>
<evidence type="ECO:0000256" key="13">
    <source>
        <dbReference type="PIRSR" id="PIRSR001415-2"/>
    </source>
</evidence>
<evidence type="ECO:0000256" key="8">
    <source>
        <dbReference type="ARBA" id="ARBA00023239"/>
    </source>
</evidence>
<keyword evidence="8 16" id="KW-0456">Lyase</keyword>
<evidence type="ECO:0000256" key="1">
    <source>
        <dbReference type="ARBA" id="ARBA00001947"/>
    </source>
</evidence>
<keyword evidence="14" id="KW-0479">Metal-binding</keyword>
<comment type="function">
    <text evidence="10">Catalyzes an early step in the biosynthesis of tetrapyrroles. Binds two molecules of 5-aminolevulinate per subunit, each at a distinct site, and catalyzes their condensation to form porphobilinogen.</text>
</comment>
<keyword evidence="15" id="KW-0460">Magnesium</keyword>
<evidence type="ECO:0000313" key="18">
    <source>
        <dbReference type="EMBL" id="VDN46080.1"/>
    </source>
</evidence>
<dbReference type="GO" id="GO:0008270">
    <property type="term" value="F:zinc ion binding"/>
    <property type="evidence" value="ECO:0007669"/>
    <property type="project" value="TreeGrafter"/>
</dbReference>
<accession>A0A3P7NXR7</accession>
<comment type="cofactor">
    <cofactor evidence="1">
        <name>Zn(2+)</name>
        <dbReference type="ChEBI" id="CHEBI:29105"/>
    </cofactor>
</comment>
<sequence length="324" mass="36448">MGYLPTRLRQHGVLRKMVRDVQLTMDDMIYPIFIVEGENVYKEIESMKGQYHISVDQLERLVPQWQSKGIKSLLIFGVPDEKDAEGACAYDDNGIVQKALRAIKAISSEIFLITDICLCQYKSDGHCCFFDPQGKIKREETLRTLDKIAISHGKAGADMVAPSDMMDGRINSLRTALDKNGFEHLPIMAYSAKYASSFYGPFRDAAHSAPAMGDRQAYQMDFHRASEAISEFELDVKEGADILMVKPAMPYLDIVSKASERFNRPIAAYQVSGEYAMLERGVRENLIAEKSIYESLIGIKRAGANLILSYFAPVVQELIEKYSE</sequence>
<evidence type="ECO:0000256" key="15">
    <source>
        <dbReference type="PIRSR" id="PIRSR001415-5"/>
    </source>
</evidence>
<comment type="subunit">
    <text evidence="4 16">Homooctamer.</text>
</comment>
<feature type="binding site" evidence="15">
    <location>
        <position position="231"/>
    </location>
    <ligand>
        <name>Mg(2+)</name>
        <dbReference type="ChEBI" id="CHEBI:18420"/>
    </ligand>
</feature>
<dbReference type="InterPro" id="IPR001731">
    <property type="entry name" value="ALAD"/>
</dbReference>
<dbReference type="GO" id="GO:0004655">
    <property type="term" value="F:porphobilinogen synthase activity"/>
    <property type="evidence" value="ECO:0007669"/>
    <property type="project" value="UniProtKB-EC"/>
</dbReference>
<evidence type="ECO:0000256" key="2">
    <source>
        <dbReference type="ARBA" id="ARBA00004694"/>
    </source>
</evidence>
<evidence type="ECO:0000256" key="17">
    <source>
        <dbReference type="RuleBase" id="RU004161"/>
    </source>
</evidence>
<organism evidence="18 19">
    <name type="scientific">Petrocella atlantisensis</name>
    <dbReference type="NCBI Taxonomy" id="2173034"/>
    <lineage>
        <taxon>Bacteria</taxon>
        <taxon>Bacillati</taxon>
        <taxon>Bacillota</taxon>
        <taxon>Clostridia</taxon>
        <taxon>Lachnospirales</taxon>
        <taxon>Vallitaleaceae</taxon>
        <taxon>Petrocella</taxon>
    </lineage>
</organism>
<evidence type="ECO:0000256" key="5">
    <source>
        <dbReference type="ARBA" id="ARBA00012053"/>
    </source>
</evidence>